<name>A0A1Q3BKI2_CEPFO</name>
<feature type="compositionally biased region" description="Low complexity" evidence="1">
    <location>
        <begin position="396"/>
        <end position="407"/>
    </location>
</feature>
<dbReference type="Proteomes" id="UP000187406">
    <property type="component" value="Unassembled WGS sequence"/>
</dbReference>
<gene>
    <name evidence="2" type="ORF">CFOL_v3_11988</name>
</gene>
<dbReference type="STRING" id="3775.A0A1Q3BKI2"/>
<reference evidence="3" key="1">
    <citation type="submission" date="2016-04" db="EMBL/GenBank/DDBJ databases">
        <title>Cephalotus genome sequencing.</title>
        <authorList>
            <person name="Fukushima K."/>
            <person name="Hasebe M."/>
            <person name="Fang X."/>
        </authorList>
    </citation>
    <scope>NUCLEOTIDE SEQUENCE [LARGE SCALE GENOMIC DNA]</scope>
    <source>
        <strain evidence="3">cv. St1</strain>
    </source>
</reference>
<evidence type="ECO:0000313" key="3">
    <source>
        <dbReference type="Proteomes" id="UP000187406"/>
    </source>
</evidence>
<dbReference type="EMBL" id="BDDD01000635">
    <property type="protein sequence ID" value="GAV68485.1"/>
    <property type="molecule type" value="Genomic_DNA"/>
</dbReference>
<feature type="region of interest" description="Disordered" evidence="1">
    <location>
        <begin position="385"/>
        <end position="413"/>
    </location>
</feature>
<dbReference type="PANTHER" id="PTHR33167">
    <property type="entry name" value="TRANSCRIPTION FACTOR, PUTATIVE (DUF863)-RELATED"/>
    <property type="match status" value="1"/>
</dbReference>
<accession>A0A1Q3BKI2</accession>
<dbReference type="AlphaFoldDB" id="A0A1Q3BKI2"/>
<feature type="region of interest" description="Disordered" evidence="1">
    <location>
        <begin position="591"/>
        <end position="615"/>
    </location>
</feature>
<organism evidence="2 3">
    <name type="scientific">Cephalotus follicularis</name>
    <name type="common">Albany pitcher plant</name>
    <dbReference type="NCBI Taxonomy" id="3775"/>
    <lineage>
        <taxon>Eukaryota</taxon>
        <taxon>Viridiplantae</taxon>
        <taxon>Streptophyta</taxon>
        <taxon>Embryophyta</taxon>
        <taxon>Tracheophyta</taxon>
        <taxon>Spermatophyta</taxon>
        <taxon>Magnoliopsida</taxon>
        <taxon>eudicotyledons</taxon>
        <taxon>Gunneridae</taxon>
        <taxon>Pentapetalae</taxon>
        <taxon>rosids</taxon>
        <taxon>fabids</taxon>
        <taxon>Oxalidales</taxon>
        <taxon>Cephalotaceae</taxon>
        <taxon>Cephalotus</taxon>
    </lineage>
</organism>
<feature type="region of interest" description="Disordered" evidence="1">
    <location>
        <begin position="473"/>
        <end position="492"/>
    </location>
</feature>
<comment type="caution">
    <text evidence="2">The sequence shown here is derived from an EMBL/GenBank/DDBJ whole genome shotgun (WGS) entry which is preliminary data.</text>
</comment>
<evidence type="ECO:0000256" key="1">
    <source>
        <dbReference type="SAM" id="MobiDB-lite"/>
    </source>
</evidence>
<dbReference type="Pfam" id="PF05904">
    <property type="entry name" value="DUF863"/>
    <property type="match status" value="1"/>
</dbReference>
<dbReference type="PANTHER" id="PTHR33167:SF18">
    <property type="entry name" value="GB|AAF67766.1"/>
    <property type="match status" value="1"/>
</dbReference>
<protein>
    <submittedName>
        <fullName evidence="2">DUF863 domain-containing protein</fullName>
    </submittedName>
</protein>
<feature type="region of interest" description="Disordered" evidence="1">
    <location>
        <begin position="838"/>
        <end position="866"/>
    </location>
</feature>
<feature type="compositionally biased region" description="Basic and acidic residues" evidence="1">
    <location>
        <begin position="694"/>
        <end position="705"/>
    </location>
</feature>
<feature type="region of interest" description="Disordered" evidence="1">
    <location>
        <begin position="688"/>
        <end position="710"/>
    </location>
</feature>
<keyword evidence="3" id="KW-1185">Reference proteome</keyword>
<dbReference type="InterPro" id="IPR008581">
    <property type="entry name" value="DUF863_pln"/>
</dbReference>
<proteinExistence type="predicted"/>
<evidence type="ECO:0000313" key="2">
    <source>
        <dbReference type="EMBL" id="GAV68485.1"/>
    </source>
</evidence>
<sequence length="973" mass="107952">MALLGMQVDTQGGGYIPRYYSVRDLNLNPLNDVGSLLNGQHHNGALLLLSSDQHLEYTKEVLKQTILKQDAIFEDQIQELHRLYWRQKELMDEMKMNALYKHHRQIETSHSNPVLSLNSVDYALETCHIPRLTWMKSACDKSSAENNLLPRHFIQGNSTQTGPDPTQNEGYSKDSELLESKYKKIGNKILDLHLPADVYVDSEEEESLVEENVSKVAGYSGYPLQKISQGLCEIDVKPSVGSGDLNSVFQEDNMTVNSFPSETKVLVDLNEPVNLEEDAALMSSNILELVTEQGNIVCQDLLGERNSDFHNLYKEIVPNMQTRQYPEACSSFLHPMKSKRHKKSLSYDDEPGQSRWDLNSSPQCFCAEKTFMACENVELQKALAVPTSDPLDESNIESSSERTSNSESIRDVPAGNTVASDICTSSNQLIPSNVENSSLSVVLSRRKPTRESQRTPIAVQALPCFNTFKSMSRSSKSPIGSPGLAGCKHSNTRDLKPFPEYDSVRFKWSRFCSDSQLKSKTLEAHPPSISDGLNCSDDNNSSDNHAPIKCIKGSEDVKLAYNMGVYSMSPGCSSDVSTSQNDQITDGEIELEDSTGESPSQAPPATIHKCLSEDKGKENSEKCGVQYMKLDGNPAPDSGEQLIVNELVVGNGIDRKDTGFRFRVDMNSRINEDESSLKALHSATIYFQAPASPENKESSPPRGESDENQLEVCGSHENQIEMSIQSLQDNGDSEKELVSIAASAIVTISSSGIKTCQESSTCEPMEIPWIESLHWLAKVVSSKVCGSESGCDVALGGEDSGDHDREDCLSDGMDYFETMTLQLAETKVEDSLYNINVPNEEEKRPASFPSQRRRGRTRRGRQHRKNFRSEILPSLTSLSRYEVIEDLQTIGGLFKAADAHSGSCRYAGRKGWIRGKRQSYVSSGMENLVSKQQASNTEMVIEDGSLIHWGKIARRRRGQRSPAGNLWPIIGQV</sequence>
<dbReference type="InParanoid" id="A0A1Q3BKI2"/>
<feature type="compositionally biased region" description="Basic residues" evidence="1">
    <location>
        <begin position="851"/>
        <end position="866"/>
    </location>
</feature>
<dbReference type="OrthoDB" id="630817at2759"/>